<protein>
    <submittedName>
        <fullName evidence="1">Uncharacterized protein</fullName>
    </submittedName>
</protein>
<name>A0A7S1A163_NOCSC</name>
<proteinExistence type="predicted"/>
<organism evidence="1">
    <name type="scientific">Noctiluca scintillans</name>
    <name type="common">Sea sparkle</name>
    <name type="synonym">Red tide dinoflagellate</name>
    <dbReference type="NCBI Taxonomy" id="2966"/>
    <lineage>
        <taxon>Eukaryota</taxon>
        <taxon>Sar</taxon>
        <taxon>Alveolata</taxon>
        <taxon>Dinophyceae</taxon>
        <taxon>Noctilucales</taxon>
        <taxon>Noctilucaceae</taxon>
        <taxon>Noctiluca</taxon>
    </lineage>
</organism>
<gene>
    <name evidence="1" type="ORF">NSCI0253_LOCUS13696</name>
</gene>
<evidence type="ECO:0000313" key="1">
    <source>
        <dbReference type="EMBL" id="CAD8839348.1"/>
    </source>
</evidence>
<dbReference type="EMBL" id="HBFQ01019532">
    <property type="protein sequence ID" value="CAD8839348.1"/>
    <property type="molecule type" value="Transcribed_RNA"/>
</dbReference>
<accession>A0A7S1A163</accession>
<sequence length="141" mass="16063">MSLFQTVVDVWLGTTCYAYGRRAGVLSHPNLQRVQRDDVRSILKLYFDFGESSLDRIEAAELVVQRTLDGFRSGKGGPLDGVLKQRALVKEANKLPKWKTWKSFPPFPSFPLKDTRAVLPPVLSRFIADASRLLRALRKRF</sequence>
<dbReference type="AlphaFoldDB" id="A0A7S1A163"/>
<reference evidence="1" key="1">
    <citation type="submission" date="2021-01" db="EMBL/GenBank/DDBJ databases">
        <authorList>
            <person name="Corre E."/>
            <person name="Pelletier E."/>
            <person name="Niang G."/>
            <person name="Scheremetjew M."/>
            <person name="Finn R."/>
            <person name="Kale V."/>
            <person name="Holt S."/>
            <person name="Cochrane G."/>
            <person name="Meng A."/>
            <person name="Brown T."/>
            <person name="Cohen L."/>
        </authorList>
    </citation>
    <scope>NUCLEOTIDE SEQUENCE</scope>
</reference>